<gene>
    <name evidence="2" type="ORF">AWV77_09255</name>
</gene>
<protein>
    <submittedName>
        <fullName evidence="2">Tail tape measure protein</fullName>
    </submittedName>
</protein>
<dbReference type="EMBL" id="LRMR01000009">
    <property type="protein sequence ID" value="KWU51154.1"/>
    <property type="molecule type" value="Genomic_DNA"/>
</dbReference>
<evidence type="ECO:0000256" key="1">
    <source>
        <dbReference type="SAM" id="MobiDB-lite"/>
    </source>
</evidence>
<dbReference type="RefSeq" id="WP_060753972.1">
    <property type="nucleotide sequence ID" value="NZ_LRMR01000009.1"/>
</dbReference>
<dbReference type="Proteomes" id="UP000067111">
    <property type="component" value="Unassembled WGS sequence"/>
</dbReference>
<name>A0A0X7K689_9PSED</name>
<organism evidence="2 3">
    <name type="scientific">Pseudomonas palleroniana</name>
    <dbReference type="NCBI Taxonomy" id="191390"/>
    <lineage>
        <taxon>Bacteria</taxon>
        <taxon>Pseudomonadati</taxon>
        <taxon>Pseudomonadota</taxon>
        <taxon>Gammaproteobacteria</taxon>
        <taxon>Pseudomonadales</taxon>
        <taxon>Pseudomonadaceae</taxon>
        <taxon>Pseudomonas</taxon>
    </lineage>
</organism>
<proteinExistence type="predicted"/>
<dbReference type="PANTHER" id="PTHR21525:SF9">
    <property type="entry name" value="CHANNEL_COLICIN DOMAIN-CONTAINING PROTEIN"/>
    <property type="match status" value="1"/>
</dbReference>
<evidence type="ECO:0000313" key="3">
    <source>
        <dbReference type="Proteomes" id="UP000067111"/>
    </source>
</evidence>
<comment type="caution">
    <text evidence="2">The sequence shown here is derived from an EMBL/GenBank/DDBJ whole genome shotgun (WGS) entry which is preliminary data.</text>
</comment>
<accession>A0A0X7K689</accession>
<dbReference type="AlphaFoldDB" id="A0A0X7K689"/>
<evidence type="ECO:0000313" key="2">
    <source>
        <dbReference type="EMBL" id="KWU51154.1"/>
    </source>
</evidence>
<feature type="compositionally biased region" description="Polar residues" evidence="1">
    <location>
        <begin position="241"/>
        <end position="250"/>
    </location>
</feature>
<reference evidence="3" key="1">
    <citation type="submission" date="2016-01" db="EMBL/GenBank/DDBJ databases">
        <authorList>
            <person name="Gamez R.M."/>
            <person name="Rodriguez F."/>
            <person name="Bernal J.F."/>
            <person name="Agarwala R."/>
            <person name="Landsman D."/>
            <person name="Marino-Ramirez L."/>
        </authorList>
    </citation>
    <scope>NUCLEOTIDE SEQUENCE [LARGE SCALE GENOMIC DNA]</scope>
    <source>
        <strain evidence="3">Ps006</strain>
    </source>
</reference>
<dbReference type="PANTHER" id="PTHR21525">
    <property type="entry name" value="MOTILE SPERM PROTEIN"/>
    <property type="match status" value="1"/>
</dbReference>
<sequence length="555" mass="56523">MQETQSGMRLAQEDKRWLLDDADLGSVLAPFSASLAAPASLDAAPRPQQDPQSVLASALVTVSVDINALTLEQVQLREALETLTSTLFITGNTLATKTVEVSGEPAKSQPKEPAPASTSWVDKGLQGATDAGKFVGKELLTSLWDKAKERVSDKALDAVADKFPTAAKWLKKDDKGKGSNAGKECCCTGALPAGIRGPLDSATAQLPERVGETARDKDSGKGKPSAKANAKGPRGKRYKTRQATSRSIKTSVVRKRADLKSQLTGLSAPVSQPLNVMGQPLRAFDSKLASQGSSRLPGNTFASYAAPSTARSTAFLAANGQVAGLLGVLAKPESAIAGRLGPLKVVDTAIDGAQGIRNGGAKAIGAGLGTAGGALLGASAGSAIGTLTRLESAAARRLGPLKYVDTAIDVVQGVRNGDAKAVGTGLSTAGGAWAGASAGAAIGTMIFPGVGTAVGGAIGGLLGSEAGSWLGDKLFGASDRLPAPADVSKNLNSAQADNRQINFAPQITINAPEPASHQQLAELVVQQIEAQFSPLSMNDLLGSRRDAALTDIGGV</sequence>
<feature type="region of interest" description="Disordered" evidence="1">
    <location>
        <begin position="102"/>
        <end position="121"/>
    </location>
</feature>
<feature type="compositionally biased region" description="Basic and acidic residues" evidence="1">
    <location>
        <begin position="209"/>
        <end position="221"/>
    </location>
</feature>
<feature type="region of interest" description="Disordered" evidence="1">
    <location>
        <begin position="197"/>
        <end position="251"/>
    </location>
</feature>